<protein>
    <submittedName>
        <fullName evidence="2">Endopeptidase Rz</fullName>
    </submittedName>
</protein>
<dbReference type="EMBL" id="MH172264">
    <property type="protein sequence ID" value="AWN07217.1"/>
    <property type="molecule type" value="Genomic_DNA"/>
</dbReference>
<evidence type="ECO:0000313" key="3">
    <source>
        <dbReference type="Proteomes" id="UP000247151"/>
    </source>
</evidence>
<name>A0A2U8USW4_9CAUD</name>
<proteinExistence type="predicted"/>
<dbReference type="Proteomes" id="UP000247151">
    <property type="component" value="Segment"/>
</dbReference>
<sequence>MLMVLQTTISSPYSDILKVLLHVVPLWMSLHYARRSYVKSEKQREALCWSSQRESSRILWLSWCLPSGGTWGHSLRTPNGRRKYRMSTLRSKRLELKLRKRLTQYRLSTKQTLRGWRAALIGLLLICVATISGCVSKSNLPVSPQDQTVDASLMVPSNYTKQLLEVLSQ</sequence>
<dbReference type="Pfam" id="PF17531">
    <property type="entry name" value="O_Spanin_T7"/>
    <property type="match status" value="1"/>
</dbReference>
<evidence type="ECO:0000256" key="1">
    <source>
        <dbReference type="SAM" id="Phobius"/>
    </source>
</evidence>
<accession>A0A2U8USW4</accession>
<dbReference type="InterPro" id="IPR020130">
    <property type="entry name" value="O-spanin_T7likevirus"/>
</dbReference>
<reference evidence="2 3" key="1">
    <citation type="submission" date="2018-04" db="EMBL/GenBank/DDBJ databases">
        <title>Klebsiella phage genome.</title>
        <authorList>
            <person name="Kozlova Y.N."/>
            <person name="Morozova V.V."/>
            <person name="Tikunov A.Y."/>
            <person name="Klopotova M.R."/>
            <person name="Fofanov M.V."/>
            <person name="Tikunova N.V."/>
        </authorList>
    </citation>
    <scope>NUCLEOTIDE SEQUENCE [LARGE SCALE GENOMIC DNA]</scope>
    <source>
        <strain evidence="2">196</strain>
    </source>
</reference>
<feature type="transmembrane region" description="Helical" evidence="1">
    <location>
        <begin position="115"/>
        <end position="133"/>
    </location>
</feature>
<dbReference type="GeneID" id="77057546"/>
<dbReference type="GO" id="GO:0019076">
    <property type="term" value="P:viral release from host cell"/>
    <property type="evidence" value="ECO:0007669"/>
    <property type="project" value="InterPro"/>
</dbReference>
<keyword evidence="1" id="KW-0812">Transmembrane</keyword>
<keyword evidence="1" id="KW-1133">Transmembrane helix</keyword>
<evidence type="ECO:0000313" key="2">
    <source>
        <dbReference type="EMBL" id="AWN07217.1"/>
    </source>
</evidence>
<dbReference type="RefSeq" id="YP_009801476.1">
    <property type="nucleotide sequence ID" value="NC_047971.1"/>
</dbReference>
<keyword evidence="1" id="KW-0472">Membrane</keyword>
<organism evidence="2 3">
    <name type="scientific">Klebsiella phage KP32_isolate 196</name>
    <dbReference type="NCBI Taxonomy" id="2790307"/>
    <lineage>
        <taxon>Viruses</taxon>
        <taxon>Duplodnaviria</taxon>
        <taxon>Heunggongvirae</taxon>
        <taxon>Uroviricota</taxon>
        <taxon>Caudoviricetes</taxon>
        <taxon>Autographivirales</taxon>
        <taxon>Autotranscriptaviridae</taxon>
        <taxon>Studiervirinae</taxon>
        <taxon>Przondovirus</taxon>
        <taxon>Przondovirus KP32i196</taxon>
    </lineage>
</organism>
<keyword evidence="3" id="KW-1185">Reference proteome</keyword>
<dbReference type="KEGG" id="vg:77057546"/>